<proteinExistence type="predicted"/>
<feature type="transmembrane region" description="Helical" evidence="1">
    <location>
        <begin position="6"/>
        <end position="27"/>
    </location>
</feature>
<evidence type="ECO:0000256" key="1">
    <source>
        <dbReference type="SAM" id="Phobius"/>
    </source>
</evidence>
<evidence type="ECO:0000313" key="2">
    <source>
        <dbReference type="EMBL" id="NSL55106.1"/>
    </source>
</evidence>
<sequence length="127" mass="13830">MDYLTIKALHMWCAGLSISLFSLRGGLQLAGIDWRRWRLLRIAPHVVDTLLLSAAIWLATLLQQIPFVHGWITAKVLALVAYILVGRLALKAGQPPRRAALAFGGALLCVAYIVCVAITHSASLGLF</sequence>
<accession>A0ABX2ILA6</accession>
<feature type="transmembrane region" description="Helical" evidence="1">
    <location>
        <begin position="68"/>
        <end position="89"/>
    </location>
</feature>
<keyword evidence="1" id="KW-0812">Transmembrane</keyword>
<evidence type="ECO:0000313" key="3">
    <source>
        <dbReference type="Proteomes" id="UP000778523"/>
    </source>
</evidence>
<name>A0ABX2ILA6_9RHOO</name>
<comment type="caution">
    <text evidence="2">The sequence shown here is derived from an EMBL/GenBank/DDBJ whole genome shotgun (WGS) entry which is preliminary data.</text>
</comment>
<dbReference type="PIRSF" id="PIRSF005610">
    <property type="entry name" value="SirB"/>
    <property type="match status" value="1"/>
</dbReference>
<dbReference type="PANTHER" id="PTHR39594:SF1">
    <property type="entry name" value="PROTEIN YCHQ"/>
    <property type="match status" value="1"/>
</dbReference>
<dbReference type="Pfam" id="PF04247">
    <property type="entry name" value="SirB"/>
    <property type="match status" value="1"/>
</dbReference>
<organism evidence="2 3">
    <name type="scientific">Uliginosibacterium aquaticum</name>
    <dbReference type="NCBI Taxonomy" id="2731212"/>
    <lineage>
        <taxon>Bacteria</taxon>
        <taxon>Pseudomonadati</taxon>
        <taxon>Pseudomonadota</taxon>
        <taxon>Betaproteobacteria</taxon>
        <taxon>Rhodocyclales</taxon>
        <taxon>Zoogloeaceae</taxon>
        <taxon>Uliginosibacterium</taxon>
    </lineage>
</organism>
<dbReference type="PANTHER" id="PTHR39594">
    <property type="entry name" value="PROTEIN YCHQ"/>
    <property type="match status" value="1"/>
</dbReference>
<keyword evidence="3" id="KW-1185">Reference proteome</keyword>
<dbReference type="InterPro" id="IPR007360">
    <property type="entry name" value="SirB"/>
</dbReference>
<feature type="transmembrane region" description="Helical" evidence="1">
    <location>
        <begin position="39"/>
        <end position="62"/>
    </location>
</feature>
<dbReference type="RefSeq" id="WP_170021573.1">
    <property type="nucleotide sequence ID" value="NZ_JABCSC020000002.1"/>
</dbReference>
<feature type="transmembrane region" description="Helical" evidence="1">
    <location>
        <begin position="101"/>
        <end position="122"/>
    </location>
</feature>
<keyword evidence="1" id="KW-1133">Transmembrane helix</keyword>
<protein>
    <submittedName>
        <fullName evidence="2">SirB2 family protein</fullName>
    </submittedName>
</protein>
<gene>
    <name evidence="2" type="ORF">HJ583_008740</name>
</gene>
<dbReference type="Proteomes" id="UP000778523">
    <property type="component" value="Unassembled WGS sequence"/>
</dbReference>
<keyword evidence="1" id="KW-0472">Membrane</keyword>
<reference evidence="2 3" key="1">
    <citation type="submission" date="2020-06" db="EMBL/GenBank/DDBJ databases">
        <title>Draft genome of Uliginosibacterium sp. IMCC34675.</title>
        <authorList>
            <person name="Song J."/>
        </authorList>
    </citation>
    <scope>NUCLEOTIDE SEQUENCE [LARGE SCALE GENOMIC DNA]</scope>
    <source>
        <strain evidence="2 3">IMCC34675</strain>
    </source>
</reference>
<dbReference type="EMBL" id="JABCSC020000002">
    <property type="protein sequence ID" value="NSL55106.1"/>
    <property type="molecule type" value="Genomic_DNA"/>
</dbReference>